<gene>
    <name evidence="1" type="ORF">SAMN04488591_0214</name>
</gene>
<proteinExistence type="predicted"/>
<reference evidence="2" key="1">
    <citation type="submission" date="2016-10" db="EMBL/GenBank/DDBJ databases">
        <authorList>
            <person name="Varghese N."/>
            <person name="Submissions S."/>
        </authorList>
    </citation>
    <scope>NUCLEOTIDE SEQUENCE [LARGE SCALE GENOMIC DNA]</scope>
    <source>
        <strain evidence="2">CL127</strain>
    </source>
</reference>
<dbReference type="RefSeq" id="WP_091734422.1">
    <property type="nucleotide sequence ID" value="NZ_FOYR01000001.1"/>
</dbReference>
<name>A0A1I6FRQ8_9MICO</name>
<dbReference type="EMBL" id="FOYR01000001">
    <property type="protein sequence ID" value="SFR32594.1"/>
    <property type="molecule type" value="Genomic_DNA"/>
</dbReference>
<evidence type="ECO:0000313" key="2">
    <source>
        <dbReference type="Proteomes" id="UP000198877"/>
    </source>
</evidence>
<accession>A0A1I6FRQ8</accession>
<dbReference type="AlphaFoldDB" id="A0A1I6FRQ8"/>
<dbReference type="Proteomes" id="UP000198877">
    <property type="component" value="Unassembled WGS sequence"/>
</dbReference>
<organism evidence="1 2">
    <name type="scientific">Microbacterium azadirachtae</name>
    <dbReference type="NCBI Taxonomy" id="582680"/>
    <lineage>
        <taxon>Bacteria</taxon>
        <taxon>Bacillati</taxon>
        <taxon>Actinomycetota</taxon>
        <taxon>Actinomycetes</taxon>
        <taxon>Micrococcales</taxon>
        <taxon>Microbacteriaceae</taxon>
        <taxon>Microbacterium</taxon>
    </lineage>
</organism>
<protein>
    <submittedName>
        <fullName evidence="1">Uncharacterized protein</fullName>
    </submittedName>
</protein>
<evidence type="ECO:0000313" key="1">
    <source>
        <dbReference type="EMBL" id="SFR32594.1"/>
    </source>
</evidence>
<sequence length="155" mass="17290">MDDEIRIPVSLPLDSDGFLRRECPTCEREFKWFSHDEGDANAEPATQYFCPLCGEPSGLDSWWTPAQLEYGYGSAGDTIDQVIKDSMADVFKGMKGFTYKPNPSFSLDIETPDPLTEPDDMVMVEPPCHSNEPLKVPEEATRHIFCLVCGTAFSA</sequence>